<reference evidence="12 13" key="1">
    <citation type="submission" date="2017-04" db="EMBL/GenBank/DDBJ databases">
        <title>Compelte genome sequence of WV33.</title>
        <authorList>
            <person name="Lee P.C."/>
        </authorList>
    </citation>
    <scope>NUCLEOTIDE SEQUENCE [LARGE SCALE GENOMIC DNA]</scope>
    <source>
        <strain evidence="12 13">WV33</strain>
    </source>
</reference>
<keyword evidence="9" id="KW-0812">Transmembrane</keyword>
<dbReference type="SMART" id="SM00388">
    <property type="entry name" value="HisKA"/>
    <property type="match status" value="1"/>
</dbReference>
<dbReference type="InterPro" id="IPR036097">
    <property type="entry name" value="HisK_dim/P_sf"/>
</dbReference>
<dbReference type="EMBL" id="CP020918">
    <property type="protein sequence ID" value="AWG22770.1"/>
    <property type="molecule type" value="Genomic_DNA"/>
</dbReference>
<dbReference type="SUPFAM" id="SSF63829">
    <property type="entry name" value="Calcium-dependent phosphotriesterase"/>
    <property type="match status" value="1"/>
</dbReference>
<evidence type="ECO:0000256" key="1">
    <source>
        <dbReference type="ARBA" id="ARBA00000085"/>
    </source>
</evidence>
<dbReference type="FunFam" id="2.60.40.10:FF:000791">
    <property type="entry name" value="Two-component system sensor histidine kinase/response regulator"/>
    <property type="match status" value="1"/>
</dbReference>
<evidence type="ECO:0000256" key="7">
    <source>
        <dbReference type="ARBA" id="ARBA00022840"/>
    </source>
</evidence>
<dbReference type="AlphaFoldDB" id="A0A2S1LG64"/>
<feature type="domain" description="Histidine kinase" evidence="11">
    <location>
        <begin position="849"/>
        <end position="1067"/>
    </location>
</feature>
<dbReference type="OrthoDB" id="8676692at2"/>
<keyword evidence="6" id="KW-0418">Kinase</keyword>
<dbReference type="FunFam" id="1.10.287.130:FF:000034">
    <property type="entry name" value="Two-component system sensor histidine kinase/response regulator"/>
    <property type="match status" value="1"/>
</dbReference>
<dbReference type="Gene3D" id="2.60.40.10">
    <property type="entry name" value="Immunoglobulins"/>
    <property type="match status" value="1"/>
</dbReference>
<keyword evidence="8" id="KW-0902">Two-component regulatory system</keyword>
<dbReference type="InterPro" id="IPR036890">
    <property type="entry name" value="HATPase_C_sf"/>
</dbReference>
<evidence type="ECO:0000256" key="6">
    <source>
        <dbReference type="ARBA" id="ARBA00022777"/>
    </source>
</evidence>
<dbReference type="Proteomes" id="UP000244527">
    <property type="component" value="Chromosome"/>
</dbReference>
<gene>
    <name evidence="12" type="ORF">FFWV33_15160</name>
</gene>
<dbReference type="Pfam" id="PF07495">
    <property type="entry name" value="Y_Y_Y"/>
    <property type="match status" value="1"/>
</dbReference>
<dbReference type="SUPFAM" id="SSF50998">
    <property type="entry name" value="Quinoprotein alcohol dehydrogenase-like"/>
    <property type="match status" value="1"/>
</dbReference>
<dbReference type="Gene3D" id="1.10.287.130">
    <property type="match status" value="1"/>
</dbReference>
<dbReference type="GO" id="GO:0000155">
    <property type="term" value="F:phosphorelay sensor kinase activity"/>
    <property type="evidence" value="ECO:0007669"/>
    <property type="project" value="InterPro"/>
</dbReference>
<dbReference type="Pfam" id="PF00512">
    <property type="entry name" value="HisKA"/>
    <property type="match status" value="1"/>
</dbReference>
<keyword evidence="10" id="KW-0732">Signal</keyword>
<protein>
    <recommendedName>
        <fullName evidence="2">histidine kinase</fullName>
        <ecNumber evidence="2">2.7.13.3</ecNumber>
    </recommendedName>
</protein>
<feature type="signal peptide" evidence="10">
    <location>
        <begin position="1"/>
        <end position="21"/>
    </location>
</feature>
<name>A0A2S1LG64_9FLAO</name>
<dbReference type="FunFam" id="3.30.565.10:FF:000037">
    <property type="entry name" value="Hybrid sensor histidine kinase/response regulator"/>
    <property type="match status" value="1"/>
</dbReference>
<evidence type="ECO:0000313" key="12">
    <source>
        <dbReference type="EMBL" id="AWG22770.1"/>
    </source>
</evidence>
<dbReference type="InterPro" id="IPR003661">
    <property type="entry name" value="HisK_dim/P_dom"/>
</dbReference>
<keyword evidence="9" id="KW-1133">Transmembrane helix</keyword>
<evidence type="ECO:0000256" key="9">
    <source>
        <dbReference type="SAM" id="Phobius"/>
    </source>
</evidence>
<dbReference type="InterPro" id="IPR005467">
    <property type="entry name" value="His_kinase_dom"/>
</dbReference>
<evidence type="ECO:0000256" key="4">
    <source>
        <dbReference type="ARBA" id="ARBA00022679"/>
    </source>
</evidence>
<keyword evidence="3" id="KW-0597">Phosphoprotein</keyword>
<dbReference type="PANTHER" id="PTHR43547:SF2">
    <property type="entry name" value="HYBRID SIGNAL TRANSDUCTION HISTIDINE KINASE C"/>
    <property type="match status" value="1"/>
</dbReference>
<dbReference type="InterPro" id="IPR015943">
    <property type="entry name" value="WD40/YVTN_repeat-like_dom_sf"/>
</dbReference>
<evidence type="ECO:0000256" key="8">
    <source>
        <dbReference type="ARBA" id="ARBA00023012"/>
    </source>
</evidence>
<dbReference type="GO" id="GO:0005524">
    <property type="term" value="F:ATP binding"/>
    <property type="evidence" value="ECO:0007669"/>
    <property type="project" value="UniProtKB-KW"/>
</dbReference>
<evidence type="ECO:0000256" key="2">
    <source>
        <dbReference type="ARBA" id="ARBA00012438"/>
    </source>
</evidence>
<keyword evidence="7" id="KW-0067">ATP-binding</keyword>
<dbReference type="EC" id="2.7.13.3" evidence="2"/>
<keyword evidence="4" id="KW-0808">Transferase</keyword>
<proteinExistence type="predicted"/>
<comment type="catalytic activity">
    <reaction evidence="1">
        <text>ATP + protein L-histidine = ADP + protein N-phospho-L-histidine.</text>
        <dbReference type="EC" id="2.7.13.3"/>
    </reaction>
</comment>
<dbReference type="SUPFAM" id="SSF55874">
    <property type="entry name" value="ATPase domain of HSP90 chaperone/DNA topoisomerase II/histidine kinase"/>
    <property type="match status" value="1"/>
</dbReference>
<dbReference type="SMART" id="SM00387">
    <property type="entry name" value="HATPase_c"/>
    <property type="match status" value="1"/>
</dbReference>
<keyword evidence="13" id="KW-1185">Reference proteome</keyword>
<dbReference type="InterPro" id="IPR004358">
    <property type="entry name" value="Sig_transdc_His_kin-like_C"/>
</dbReference>
<feature type="chain" id="PRO_5015410656" description="histidine kinase" evidence="10">
    <location>
        <begin position="22"/>
        <end position="1132"/>
    </location>
</feature>
<dbReference type="InterPro" id="IPR011123">
    <property type="entry name" value="Y_Y_Y"/>
</dbReference>
<dbReference type="InterPro" id="IPR013783">
    <property type="entry name" value="Ig-like_fold"/>
</dbReference>
<dbReference type="Gene3D" id="3.30.565.10">
    <property type="entry name" value="Histidine kinase-like ATPase, C-terminal domain"/>
    <property type="match status" value="1"/>
</dbReference>
<dbReference type="InterPro" id="IPR011047">
    <property type="entry name" value="Quinoprotein_ADH-like_sf"/>
</dbReference>
<dbReference type="Pfam" id="PF07494">
    <property type="entry name" value="Reg_prop"/>
    <property type="match status" value="7"/>
</dbReference>
<keyword evidence="9" id="KW-0472">Membrane</keyword>
<dbReference type="Pfam" id="PF02518">
    <property type="entry name" value="HATPase_c"/>
    <property type="match status" value="1"/>
</dbReference>
<evidence type="ECO:0000256" key="5">
    <source>
        <dbReference type="ARBA" id="ARBA00022741"/>
    </source>
</evidence>
<dbReference type="InterPro" id="IPR003594">
    <property type="entry name" value="HATPase_dom"/>
</dbReference>
<dbReference type="PRINTS" id="PR00344">
    <property type="entry name" value="BCTRLSENSOR"/>
</dbReference>
<evidence type="ECO:0000313" key="13">
    <source>
        <dbReference type="Proteomes" id="UP000244527"/>
    </source>
</evidence>
<dbReference type="PANTHER" id="PTHR43547">
    <property type="entry name" value="TWO-COMPONENT HISTIDINE KINASE"/>
    <property type="match status" value="1"/>
</dbReference>
<dbReference type="CDD" id="cd00082">
    <property type="entry name" value="HisKA"/>
    <property type="match status" value="1"/>
</dbReference>
<dbReference type="SUPFAM" id="SSF47384">
    <property type="entry name" value="Homodimeric domain of signal transducing histidine kinase"/>
    <property type="match status" value="1"/>
</dbReference>
<evidence type="ECO:0000256" key="10">
    <source>
        <dbReference type="SAM" id="SignalP"/>
    </source>
</evidence>
<dbReference type="KEGG" id="ffa:FFWV33_15160"/>
<organism evidence="12 13">
    <name type="scientific">Flavobacterium faecale</name>
    <dbReference type="NCBI Taxonomy" id="1355330"/>
    <lineage>
        <taxon>Bacteria</taxon>
        <taxon>Pseudomonadati</taxon>
        <taxon>Bacteroidota</taxon>
        <taxon>Flavobacteriia</taxon>
        <taxon>Flavobacteriales</taxon>
        <taxon>Flavobacteriaceae</taxon>
        <taxon>Flavobacterium</taxon>
    </lineage>
</organism>
<keyword evidence="5" id="KW-0547">Nucleotide-binding</keyword>
<accession>A0A2S1LG64</accession>
<sequence>MKKSFLLVIFFLFAFEMSSMEFQNLTTLNGLSQNDVNCIFQDSRGFIWIGTNDGLNRYDGYDFKIFRKKPRQQDGLVSNIIYSITEDRDGNIWVGTNDNGISKYNITKNTFTSFNNTEAHPKVISTNRKNKLISDRNGSVWALSEQSIVIIKKDNSIVKLSKERLGITSNGNSDFSFLSIFEDSKGAIWIGTSNGILKVNPKNYQVTKRYASFGSVGAISERNSNLFFLNNQGLQMFNEKERKITTITAIKNARKFLIDQQNNIWMSKYDTGIYWYEFLNKSRLQTDSFHTNNGSHKIEDFNNYMVSSFLKDASGLVWIGTSGGGVFVYNPKGSFFKHYKSTATKGSISHNTVRAIQEDDYQNLWIGTENGGLNFLSAKNKGNYNSGFSSVLPSHTIVNAISFDKKNSEVWVGSPGGLTVFSSKTGKEISKYKSSLSGIVSVFSIAVDREGFVWVGTYGYGLWRLKLEKNGNFSRTQFLVQENNKGLFSNIIRSLFQDSKGNLWVGTPEGLNKIDAASKNTNNPIFTGFKNSVTDNRSISNNYILPIFESSKGTIWVGTLGGGLNKLCFSKNGTAYFETISTAQGLPNDVIKGILEDEKGALWISSNKGISCYNPMTKAIRNFSVSEGLQDFEFKDLSCFKRKNGEMLFGGVNGFNSFFPSKLKIDTTANKVVFTSLEILNQAVDVGEKLDGNVILENSINTTEKLVLAYQENSFTIHFSGLHFASPLKNQYKYKLEGFDKNWVSATSEARFAKYTNLSPGTYTLKVKASNSDGYWNEQAKTIVIYVKSPWWFSSFAIVCYAFLFLLALWFFRRFTIIGVQRKSKLEMESFEKEKIQKLSQLKLQFFTNISHEFRTPLTLIIGPISKLLKDKEAMSLEKVQENYQIINRNANQLLRLINQLMDFRKLEQGKISVKASEGNLVGFVRKIMHSFQFIADQKEIELQLKSKETNLSVWFDEDKLEKVFLNLLSNAFKFTPRNGKVTIEIVDEKDSVSVIVKDNGIGISQDKLEFIFNPFYQVEKIADEVQGSGIGLSFSKELVEMHHGRISILSKPNKGTKLKVTLLKGRYHFDENEVAVNQDYSEYEVEETPNFEKNPTVVQLKEVEEQKLLSLLIVEDNIELRKFVVNNFAEF</sequence>
<dbReference type="CDD" id="cd00146">
    <property type="entry name" value="PKD"/>
    <property type="match status" value="1"/>
</dbReference>
<dbReference type="PROSITE" id="PS50109">
    <property type="entry name" value="HIS_KIN"/>
    <property type="match status" value="1"/>
</dbReference>
<dbReference type="CDD" id="cd00075">
    <property type="entry name" value="HATPase"/>
    <property type="match status" value="1"/>
</dbReference>
<dbReference type="Gene3D" id="2.130.10.10">
    <property type="entry name" value="YVTN repeat-like/Quinoprotein amine dehydrogenase"/>
    <property type="match status" value="3"/>
</dbReference>
<dbReference type="SUPFAM" id="SSF101898">
    <property type="entry name" value="NHL repeat"/>
    <property type="match status" value="1"/>
</dbReference>
<dbReference type="RefSeq" id="WP_108741688.1">
    <property type="nucleotide sequence ID" value="NZ_CP020918.1"/>
</dbReference>
<evidence type="ECO:0000256" key="3">
    <source>
        <dbReference type="ARBA" id="ARBA00022553"/>
    </source>
</evidence>
<dbReference type="InterPro" id="IPR011110">
    <property type="entry name" value="Reg_prop"/>
</dbReference>
<feature type="transmembrane region" description="Helical" evidence="9">
    <location>
        <begin position="791"/>
        <end position="812"/>
    </location>
</feature>
<evidence type="ECO:0000259" key="11">
    <source>
        <dbReference type="PROSITE" id="PS50109"/>
    </source>
</evidence>